<dbReference type="AlphaFoldDB" id="A0A1H4MUZ8"/>
<evidence type="ECO:0000313" key="2">
    <source>
        <dbReference type="EMBL" id="SEB86498.1"/>
    </source>
</evidence>
<protein>
    <submittedName>
        <fullName evidence="2">Uncharacterized conserved protein YjiS, DUF1127 family</fullName>
    </submittedName>
</protein>
<dbReference type="EMBL" id="FNTI01000001">
    <property type="protein sequence ID" value="SEB86498.1"/>
    <property type="molecule type" value="Genomic_DNA"/>
</dbReference>
<evidence type="ECO:0000313" key="3">
    <source>
        <dbReference type="Proteomes" id="UP000183208"/>
    </source>
</evidence>
<dbReference type="InterPro" id="IPR009506">
    <property type="entry name" value="YjiS-like"/>
</dbReference>
<name>A0A1H4MUZ8_9BRAD</name>
<feature type="domain" description="YjiS-like" evidence="1">
    <location>
        <begin position="46"/>
        <end position="80"/>
    </location>
</feature>
<evidence type="ECO:0000259" key="1">
    <source>
        <dbReference type="Pfam" id="PF06568"/>
    </source>
</evidence>
<gene>
    <name evidence="2" type="ORF">SAMN05444171_0096</name>
</gene>
<sequence>MPPQQTDPGFEVEGDAAVRGLDLTIGLMKEAADDTRNVLSLLKRYWRAFGEWRQRQRSRTTLHELSDRELMDIGVTRDAIDYIARHRAVDNLRDGTAYFWIQSRGVM</sequence>
<dbReference type="OrthoDB" id="8116725at2"/>
<dbReference type="Proteomes" id="UP000183208">
    <property type="component" value="Unassembled WGS sequence"/>
</dbReference>
<organism evidence="2 3">
    <name type="scientific">Bradyrhizobium lablabi</name>
    <dbReference type="NCBI Taxonomy" id="722472"/>
    <lineage>
        <taxon>Bacteria</taxon>
        <taxon>Pseudomonadati</taxon>
        <taxon>Pseudomonadota</taxon>
        <taxon>Alphaproteobacteria</taxon>
        <taxon>Hyphomicrobiales</taxon>
        <taxon>Nitrobacteraceae</taxon>
        <taxon>Bradyrhizobium</taxon>
    </lineage>
</organism>
<dbReference type="RefSeq" id="WP_074814190.1">
    <property type="nucleotide sequence ID" value="NZ_FNTI01000001.1"/>
</dbReference>
<reference evidence="2 3" key="1">
    <citation type="submission" date="2016-10" db="EMBL/GenBank/DDBJ databases">
        <authorList>
            <person name="de Groot N.N."/>
        </authorList>
    </citation>
    <scope>NUCLEOTIDE SEQUENCE [LARGE SCALE GENOMIC DNA]</scope>
    <source>
        <strain evidence="2 3">GAS522</strain>
    </source>
</reference>
<accession>A0A1H4MUZ8</accession>
<dbReference type="Pfam" id="PF06568">
    <property type="entry name" value="YjiS-like"/>
    <property type="match status" value="1"/>
</dbReference>
<proteinExistence type="predicted"/>